<accession>A0A1T1HD21</accession>
<keyword evidence="9 11" id="KW-0501">Molybdenum cofactor biosynthesis</keyword>
<dbReference type="Gene3D" id="2.40.340.10">
    <property type="entry name" value="MoeA, C-terminal, domain IV"/>
    <property type="match status" value="1"/>
</dbReference>
<sequence length="426" mass="45742">MLLKTRKDACDQPGLMPVDEAISRICTAIRPVATEVKPLSQALGCVLAEPIVSQINVPGMDNSAMDGYALNIKDLKKSPLTISQRIPAGQQPEPLQPGTCARIFTGAPLPDGADTIVMQEKVKVDGDKVSFHTHIDAPHQGDFVRKAGQDIQQGRVLLNTGSRLDAVALGLIASIGQAEVVVHQKPKVALLSTGDELVEPGAPLQAGQIFNSNRYMLLSLLANLGCEVIDSGIIPDDREATVKALQKAACQADLVISSGGVSVGEEDHVKPAIEQQGTLNLWRMAMKPGKPLAFGQIKTAEGETPFIGLPGNPVSSLLTCLVVVRPALGVLQGRGEVPAPVYRYAEAEFNIDAGERREYLRVRRVRLRPGDLPSQPMRIELAPSQNSGVLTSCQWADALAIVEPGQKVREGDWVKYLPMDYLMLAP</sequence>
<dbReference type="UniPathway" id="UPA00344"/>
<dbReference type="GO" id="GO:0061599">
    <property type="term" value="F:molybdopterin molybdotransferase activity"/>
    <property type="evidence" value="ECO:0007669"/>
    <property type="project" value="UniProtKB-UniRule"/>
</dbReference>
<evidence type="ECO:0000256" key="6">
    <source>
        <dbReference type="ARBA" id="ARBA00022679"/>
    </source>
</evidence>
<dbReference type="InterPro" id="IPR036425">
    <property type="entry name" value="MoaB/Mog-like_dom_sf"/>
</dbReference>
<dbReference type="InterPro" id="IPR038987">
    <property type="entry name" value="MoeA-like"/>
</dbReference>
<dbReference type="CDD" id="cd00887">
    <property type="entry name" value="MoeA"/>
    <property type="match status" value="1"/>
</dbReference>
<reference evidence="13" key="1">
    <citation type="submission" date="2017-02" db="EMBL/GenBank/DDBJ databases">
        <title>Draft Genome Sequence of the Salt Water Bacterium Oceanospirillum linum ATCC 11336.</title>
        <authorList>
            <person name="Trachtenberg A.M."/>
            <person name="Carney J.G."/>
            <person name="Linnane J.D."/>
            <person name="Rheaume B.A."/>
            <person name="Pitts N.L."/>
            <person name="Mykles D.L."/>
            <person name="Maclea K.S."/>
        </authorList>
    </citation>
    <scope>NUCLEOTIDE SEQUENCE [LARGE SCALE GENOMIC DNA]</scope>
    <source>
        <strain evidence="13">ATCC 11336</strain>
    </source>
</reference>
<evidence type="ECO:0000256" key="2">
    <source>
        <dbReference type="ARBA" id="ARBA00002901"/>
    </source>
</evidence>
<comment type="catalytic activity">
    <reaction evidence="10">
        <text>adenylyl-molybdopterin + molybdate = Mo-molybdopterin + AMP + H(+)</text>
        <dbReference type="Rhea" id="RHEA:35047"/>
        <dbReference type="ChEBI" id="CHEBI:15378"/>
        <dbReference type="ChEBI" id="CHEBI:36264"/>
        <dbReference type="ChEBI" id="CHEBI:62727"/>
        <dbReference type="ChEBI" id="CHEBI:71302"/>
        <dbReference type="ChEBI" id="CHEBI:456215"/>
        <dbReference type="EC" id="2.10.1.1"/>
    </reaction>
</comment>
<dbReference type="NCBIfam" id="NF045515">
    <property type="entry name" value="Glp_gephyrin"/>
    <property type="match status" value="1"/>
</dbReference>
<evidence type="ECO:0000256" key="4">
    <source>
        <dbReference type="ARBA" id="ARBA00010763"/>
    </source>
</evidence>
<dbReference type="NCBIfam" id="TIGR00177">
    <property type="entry name" value="molyb_syn"/>
    <property type="match status" value="1"/>
</dbReference>
<protein>
    <recommendedName>
        <fullName evidence="11">Molybdopterin molybdenumtransferase</fullName>
        <ecNumber evidence="11">2.10.1.1</ecNumber>
    </recommendedName>
</protein>
<comment type="cofactor">
    <cofactor evidence="1 11">
        <name>Mg(2+)</name>
        <dbReference type="ChEBI" id="CHEBI:18420"/>
    </cofactor>
</comment>
<evidence type="ECO:0000256" key="11">
    <source>
        <dbReference type="RuleBase" id="RU365090"/>
    </source>
</evidence>
<dbReference type="InterPro" id="IPR005111">
    <property type="entry name" value="MoeA_C_domain_IV"/>
</dbReference>
<evidence type="ECO:0000256" key="10">
    <source>
        <dbReference type="ARBA" id="ARBA00047317"/>
    </source>
</evidence>
<dbReference type="EC" id="2.10.1.1" evidence="11"/>
<proteinExistence type="inferred from homology"/>
<keyword evidence="5 11" id="KW-0500">Molybdenum</keyword>
<comment type="function">
    <text evidence="2 11">Catalyzes the insertion of molybdate into adenylated molybdopterin with the concomitant release of AMP.</text>
</comment>
<dbReference type="PANTHER" id="PTHR10192:SF5">
    <property type="entry name" value="GEPHYRIN"/>
    <property type="match status" value="1"/>
</dbReference>
<dbReference type="Pfam" id="PF03453">
    <property type="entry name" value="MoeA_N"/>
    <property type="match status" value="1"/>
</dbReference>
<dbReference type="InterPro" id="IPR005110">
    <property type="entry name" value="MoeA_linker/N"/>
</dbReference>
<keyword evidence="14" id="KW-1185">Reference proteome</keyword>
<dbReference type="FunFam" id="3.40.980.10:FF:000004">
    <property type="entry name" value="Molybdopterin molybdenumtransferase"/>
    <property type="match status" value="1"/>
</dbReference>
<comment type="similarity">
    <text evidence="4 11">Belongs to the MoeA family.</text>
</comment>
<dbReference type="Pfam" id="PF00994">
    <property type="entry name" value="MoCF_biosynth"/>
    <property type="match status" value="1"/>
</dbReference>
<evidence type="ECO:0000256" key="5">
    <source>
        <dbReference type="ARBA" id="ARBA00022505"/>
    </source>
</evidence>
<evidence type="ECO:0000259" key="12">
    <source>
        <dbReference type="SMART" id="SM00852"/>
    </source>
</evidence>
<evidence type="ECO:0000256" key="1">
    <source>
        <dbReference type="ARBA" id="ARBA00001946"/>
    </source>
</evidence>
<feature type="domain" description="MoaB/Mog" evidence="12">
    <location>
        <begin position="189"/>
        <end position="330"/>
    </location>
</feature>
<dbReference type="SUPFAM" id="SSF53218">
    <property type="entry name" value="Molybdenum cofactor biosynthesis proteins"/>
    <property type="match status" value="1"/>
</dbReference>
<dbReference type="RefSeq" id="WP_078319061.1">
    <property type="nucleotide sequence ID" value="NZ_FXTS01000002.1"/>
</dbReference>
<gene>
    <name evidence="13" type="ORF">BTA35_0206810</name>
</gene>
<dbReference type="Gene3D" id="3.40.980.10">
    <property type="entry name" value="MoaB/Mog-like domain"/>
    <property type="match status" value="1"/>
</dbReference>
<name>A0A1T1HD21_OCELI</name>
<dbReference type="Proteomes" id="UP000190064">
    <property type="component" value="Unassembled WGS sequence"/>
</dbReference>
<dbReference type="EMBL" id="MTSD02000002">
    <property type="protein sequence ID" value="OOV87716.1"/>
    <property type="molecule type" value="Genomic_DNA"/>
</dbReference>
<dbReference type="PANTHER" id="PTHR10192">
    <property type="entry name" value="MOLYBDOPTERIN BIOSYNTHESIS PROTEIN"/>
    <property type="match status" value="1"/>
</dbReference>
<evidence type="ECO:0000313" key="13">
    <source>
        <dbReference type="EMBL" id="OOV87716.1"/>
    </source>
</evidence>
<keyword evidence="6 11" id="KW-0808">Transferase</keyword>
<evidence type="ECO:0000256" key="9">
    <source>
        <dbReference type="ARBA" id="ARBA00023150"/>
    </source>
</evidence>
<dbReference type="GO" id="GO:0005829">
    <property type="term" value="C:cytosol"/>
    <property type="evidence" value="ECO:0007669"/>
    <property type="project" value="TreeGrafter"/>
</dbReference>
<dbReference type="GO" id="GO:0006777">
    <property type="term" value="P:Mo-molybdopterin cofactor biosynthetic process"/>
    <property type="evidence" value="ECO:0007669"/>
    <property type="project" value="UniProtKB-UniRule"/>
</dbReference>
<dbReference type="Gene3D" id="3.90.105.10">
    <property type="entry name" value="Molybdopterin biosynthesis moea protein, domain 2"/>
    <property type="match status" value="1"/>
</dbReference>
<evidence type="ECO:0000256" key="8">
    <source>
        <dbReference type="ARBA" id="ARBA00022842"/>
    </source>
</evidence>
<dbReference type="SUPFAM" id="SSF63867">
    <property type="entry name" value="MoeA C-terminal domain-like"/>
    <property type="match status" value="1"/>
</dbReference>
<evidence type="ECO:0000256" key="3">
    <source>
        <dbReference type="ARBA" id="ARBA00005046"/>
    </source>
</evidence>
<comment type="caution">
    <text evidence="13">The sequence shown here is derived from an EMBL/GenBank/DDBJ whole genome shotgun (WGS) entry which is preliminary data.</text>
</comment>
<evidence type="ECO:0000256" key="7">
    <source>
        <dbReference type="ARBA" id="ARBA00022723"/>
    </source>
</evidence>
<comment type="pathway">
    <text evidence="3 11">Cofactor biosynthesis; molybdopterin biosynthesis.</text>
</comment>
<keyword evidence="8 11" id="KW-0460">Magnesium</keyword>
<keyword evidence="7 11" id="KW-0479">Metal-binding</keyword>
<dbReference type="GO" id="GO:0046872">
    <property type="term" value="F:metal ion binding"/>
    <property type="evidence" value="ECO:0007669"/>
    <property type="project" value="UniProtKB-UniRule"/>
</dbReference>
<dbReference type="SUPFAM" id="SSF63882">
    <property type="entry name" value="MoeA N-terminal region -like"/>
    <property type="match status" value="1"/>
</dbReference>
<dbReference type="AlphaFoldDB" id="A0A1T1HD21"/>
<evidence type="ECO:0000313" key="14">
    <source>
        <dbReference type="Proteomes" id="UP000190064"/>
    </source>
</evidence>
<dbReference type="STRING" id="966.BTA35_0206810"/>
<dbReference type="InterPro" id="IPR036688">
    <property type="entry name" value="MoeA_C_domain_IV_sf"/>
</dbReference>
<dbReference type="Gene3D" id="2.170.190.11">
    <property type="entry name" value="Molybdopterin biosynthesis moea protein, domain 3"/>
    <property type="match status" value="1"/>
</dbReference>
<dbReference type="InterPro" id="IPR036135">
    <property type="entry name" value="MoeA_linker/N_sf"/>
</dbReference>
<organism evidence="13 14">
    <name type="scientific">Oceanospirillum linum</name>
    <dbReference type="NCBI Taxonomy" id="966"/>
    <lineage>
        <taxon>Bacteria</taxon>
        <taxon>Pseudomonadati</taxon>
        <taxon>Pseudomonadota</taxon>
        <taxon>Gammaproteobacteria</taxon>
        <taxon>Oceanospirillales</taxon>
        <taxon>Oceanospirillaceae</taxon>
        <taxon>Oceanospirillum</taxon>
    </lineage>
</organism>
<dbReference type="SMART" id="SM00852">
    <property type="entry name" value="MoCF_biosynth"/>
    <property type="match status" value="1"/>
</dbReference>
<dbReference type="Pfam" id="PF03454">
    <property type="entry name" value="MoeA_C"/>
    <property type="match status" value="1"/>
</dbReference>
<dbReference type="InterPro" id="IPR001453">
    <property type="entry name" value="MoaB/Mog_dom"/>
</dbReference>